<dbReference type="Pfam" id="PF07992">
    <property type="entry name" value="Pyr_redox_2"/>
    <property type="match status" value="1"/>
</dbReference>
<evidence type="ECO:0000259" key="1">
    <source>
        <dbReference type="Pfam" id="PF07992"/>
    </source>
</evidence>
<dbReference type="PRINTS" id="PR00469">
    <property type="entry name" value="PNDRDTASEII"/>
</dbReference>
<feature type="non-terminal residue" evidence="2">
    <location>
        <position position="51"/>
    </location>
</feature>
<organism evidence="2">
    <name type="scientific">marine sediment metagenome</name>
    <dbReference type="NCBI Taxonomy" id="412755"/>
    <lineage>
        <taxon>unclassified sequences</taxon>
        <taxon>metagenomes</taxon>
        <taxon>ecological metagenomes</taxon>
    </lineage>
</organism>
<evidence type="ECO:0000313" key="2">
    <source>
        <dbReference type="EMBL" id="GAI93149.1"/>
    </source>
</evidence>
<name>X1ULD3_9ZZZZ</name>
<gene>
    <name evidence="2" type="ORF">S12H4_28893</name>
</gene>
<dbReference type="InterPro" id="IPR036188">
    <property type="entry name" value="FAD/NAD-bd_sf"/>
</dbReference>
<dbReference type="Gene3D" id="3.50.50.60">
    <property type="entry name" value="FAD/NAD(P)-binding domain"/>
    <property type="match status" value="1"/>
</dbReference>
<dbReference type="AlphaFoldDB" id="X1ULD3"/>
<dbReference type="InterPro" id="IPR023753">
    <property type="entry name" value="FAD/NAD-binding_dom"/>
</dbReference>
<feature type="domain" description="FAD/NAD(P)-binding" evidence="1">
    <location>
        <begin position="2"/>
        <end position="44"/>
    </location>
</feature>
<reference evidence="2" key="1">
    <citation type="journal article" date="2014" name="Front. Microbiol.">
        <title>High frequency of phylogenetically diverse reductive dehalogenase-homologous genes in deep subseafloor sedimentary metagenomes.</title>
        <authorList>
            <person name="Kawai M."/>
            <person name="Futagami T."/>
            <person name="Toyoda A."/>
            <person name="Takaki Y."/>
            <person name="Nishi S."/>
            <person name="Hori S."/>
            <person name="Arai W."/>
            <person name="Tsubouchi T."/>
            <person name="Morono Y."/>
            <person name="Uchiyama I."/>
            <person name="Ito T."/>
            <person name="Fujiyama A."/>
            <person name="Inagaki F."/>
            <person name="Takami H."/>
        </authorList>
    </citation>
    <scope>NUCLEOTIDE SEQUENCE</scope>
    <source>
        <strain evidence="2">Expedition CK06-06</strain>
    </source>
</reference>
<dbReference type="GO" id="GO:0016491">
    <property type="term" value="F:oxidoreductase activity"/>
    <property type="evidence" value="ECO:0007669"/>
    <property type="project" value="InterPro"/>
</dbReference>
<protein>
    <recommendedName>
        <fullName evidence="1">FAD/NAD(P)-binding domain-containing protein</fullName>
    </recommendedName>
</protein>
<accession>X1ULD3</accession>
<sequence length="51" mass="5364">MYDLIIIGGGVAAFSAAVYAGRFQLKTLLIGEKVGGTIIQTDDIGNYPGFK</sequence>
<comment type="caution">
    <text evidence="2">The sequence shown here is derived from an EMBL/GenBank/DDBJ whole genome shotgun (WGS) entry which is preliminary data.</text>
</comment>
<dbReference type="SUPFAM" id="SSF51905">
    <property type="entry name" value="FAD/NAD(P)-binding domain"/>
    <property type="match status" value="1"/>
</dbReference>
<dbReference type="EMBL" id="BARW01016617">
    <property type="protein sequence ID" value="GAI93149.1"/>
    <property type="molecule type" value="Genomic_DNA"/>
</dbReference>
<proteinExistence type="predicted"/>